<proteinExistence type="predicted"/>
<dbReference type="AlphaFoldDB" id="A0AAV5LHP0"/>
<accession>A0AAV5LHP0</accession>
<evidence type="ECO:0000313" key="2">
    <source>
        <dbReference type="Proteomes" id="UP001054252"/>
    </source>
</evidence>
<gene>
    <name evidence="1" type="ORF">SLEP1_g44962</name>
</gene>
<comment type="caution">
    <text evidence="1">The sequence shown here is derived from an EMBL/GenBank/DDBJ whole genome shotgun (WGS) entry which is preliminary data.</text>
</comment>
<protein>
    <submittedName>
        <fullName evidence="1">Uncharacterized protein</fullName>
    </submittedName>
</protein>
<reference evidence="1 2" key="1">
    <citation type="journal article" date="2021" name="Commun. Biol.">
        <title>The genome of Shorea leprosula (Dipterocarpaceae) highlights the ecological relevance of drought in aseasonal tropical rainforests.</title>
        <authorList>
            <person name="Ng K.K.S."/>
            <person name="Kobayashi M.J."/>
            <person name="Fawcett J.A."/>
            <person name="Hatakeyama M."/>
            <person name="Paape T."/>
            <person name="Ng C.H."/>
            <person name="Ang C.C."/>
            <person name="Tnah L.H."/>
            <person name="Lee C.T."/>
            <person name="Nishiyama T."/>
            <person name="Sese J."/>
            <person name="O'Brien M.J."/>
            <person name="Copetti D."/>
            <person name="Mohd Noor M.I."/>
            <person name="Ong R.C."/>
            <person name="Putra M."/>
            <person name="Sireger I.Z."/>
            <person name="Indrioko S."/>
            <person name="Kosugi Y."/>
            <person name="Izuno A."/>
            <person name="Isagi Y."/>
            <person name="Lee S.L."/>
            <person name="Shimizu K.K."/>
        </authorList>
    </citation>
    <scope>NUCLEOTIDE SEQUENCE [LARGE SCALE GENOMIC DNA]</scope>
    <source>
        <strain evidence="1">214</strain>
    </source>
</reference>
<keyword evidence="2" id="KW-1185">Reference proteome</keyword>
<organism evidence="1 2">
    <name type="scientific">Rubroshorea leprosula</name>
    <dbReference type="NCBI Taxonomy" id="152421"/>
    <lineage>
        <taxon>Eukaryota</taxon>
        <taxon>Viridiplantae</taxon>
        <taxon>Streptophyta</taxon>
        <taxon>Embryophyta</taxon>
        <taxon>Tracheophyta</taxon>
        <taxon>Spermatophyta</taxon>
        <taxon>Magnoliopsida</taxon>
        <taxon>eudicotyledons</taxon>
        <taxon>Gunneridae</taxon>
        <taxon>Pentapetalae</taxon>
        <taxon>rosids</taxon>
        <taxon>malvids</taxon>
        <taxon>Malvales</taxon>
        <taxon>Dipterocarpaceae</taxon>
        <taxon>Rubroshorea</taxon>
    </lineage>
</organism>
<dbReference type="Proteomes" id="UP001054252">
    <property type="component" value="Unassembled WGS sequence"/>
</dbReference>
<sequence>MVYSSSLLSENWKFQVNLSLCSNFVSVLNEFLLAPC</sequence>
<evidence type="ECO:0000313" key="1">
    <source>
        <dbReference type="EMBL" id="GKV36878.1"/>
    </source>
</evidence>
<name>A0AAV5LHP0_9ROSI</name>
<dbReference type="EMBL" id="BPVZ01000119">
    <property type="protein sequence ID" value="GKV36878.1"/>
    <property type="molecule type" value="Genomic_DNA"/>
</dbReference>